<dbReference type="PANTHER" id="PTHR44688:SF16">
    <property type="entry name" value="DNA-BINDING TRANSCRIPTIONAL ACTIVATOR DEVR_DOSR"/>
    <property type="match status" value="1"/>
</dbReference>
<comment type="caution">
    <text evidence="5">The sequence shown here is derived from an EMBL/GenBank/DDBJ whole genome shotgun (WGS) entry which is preliminary data.</text>
</comment>
<reference evidence="5 6" key="1">
    <citation type="submission" date="2020-07" db="EMBL/GenBank/DDBJ databases">
        <authorList>
            <person name="Feng X."/>
        </authorList>
    </citation>
    <scope>NUCLEOTIDE SEQUENCE [LARGE SCALE GENOMIC DNA]</scope>
    <source>
        <strain evidence="5 6">JCM23202</strain>
    </source>
</reference>
<evidence type="ECO:0000256" key="3">
    <source>
        <dbReference type="ARBA" id="ARBA00023163"/>
    </source>
</evidence>
<dbReference type="InterPro" id="IPR000792">
    <property type="entry name" value="Tscrpt_reg_LuxR_C"/>
</dbReference>
<dbReference type="SMART" id="SM00421">
    <property type="entry name" value="HTH_LUXR"/>
    <property type="match status" value="1"/>
</dbReference>
<dbReference type="Proteomes" id="UP000526501">
    <property type="component" value="Unassembled WGS sequence"/>
</dbReference>
<organism evidence="5 6">
    <name type="scientific">Pelagicoccus albus</name>
    <dbReference type="NCBI Taxonomy" id="415222"/>
    <lineage>
        <taxon>Bacteria</taxon>
        <taxon>Pseudomonadati</taxon>
        <taxon>Verrucomicrobiota</taxon>
        <taxon>Opitutia</taxon>
        <taxon>Puniceicoccales</taxon>
        <taxon>Pelagicoccaceae</taxon>
        <taxon>Pelagicoccus</taxon>
    </lineage>
</organism>
<dbReference type="EMBL" id="JACHVC010000006">
    <property type="protein sequence ID" value="MBC2605101.1"/>
    <property type="molecule type" value="Genomic_DNA"/>
</dbReference>
<keyword evidence="3" id="KW-0804">Transcription</keyword>
<keyword evidence="1" id="KW-0805">Transcription regulation</keyword>
<keyword evidence="6" id="KW-1185">Reference proteome</keyword>
<protein>
    <submittedName>
        <fullName evidence="5">Helix-turn-helix transcriptional regulator</fullName>
    </submittedName>
</protein>
<keyword evidence="2" id="KW-0238">DNA-binding</keyword>
<sequence length="215" mass="24043">MLTFGIQAPSGLSTSFVLSRGSGDFSERDVERLEILQPLVSSIIQQRLLQESLAGSVSSSKHAGVIHGTGRFIHTMDQRANALIKKYLQPDSLHQIPDQFSYSLEAPIGTTREVPKALEKGARLLSRSKRENDSWSLLIWDENEFLSSEALSRYGFTGRQIEVIQWMAQGKTNPEIAVILSISYRTVQKHVENIYKQLGVETRLAAINTCREIVA</sequence>
<dbReference type="AlphaFoldDB" id="A0A7X1B3R9"/>
<dbReference type="GO" id="GO:0006355">
    <property type="term" value="P:regulation of DNA-templated transcription"/>
    <property type="evidence" value="ECO:0007669"/>
    <property type="project" value="InterPro"/>
</dbReference>
<name>A0A7X1B3R9_9BACT</name>
<dbReference type="GO" id="GO:0003677">
    <property type="term" value="F:DNA binding"/>
    <property type="evidence" value="ECO:0007669"/>
    <property type="project" value="UniProtKB-KW"/>
</dbReference>
<dbReference type="Pfam" id="PF00196">
    <property type="entry name" value="GerE"/>
    <property type="match status" value="1"/>
</dbReference>
<dbReference type="CDD" id="cd06170">
    <property type="entry name" value="LuxR_C_like"/>
    <property type="match status" value="1"/>
</dbReference>
<proteinExistence type="predicted"/>
<dbReference type="InterPro" id="IPR036388">
    <property type="entry name" value="WH-like_DNA-bd_sf"/>
</dbReference>
<dbReference type="PROSITE" id="PS50043">
    <property type="entry name" value="HTH_LUXR_2"/>
    <property type="match status" value="1"/>
</dbReference>
<gene>
    <name evidence="5" type="ORF">H5P27_03505</name>
</gene>
<dbReference type="SUPFAM" id="SSF46894">
    <property type="entry name" value="C-terminal effector domain of the bipartite response regulators"/>
    <property type="match status" value="1"/>
</dbReference>
<dbReference type="PANTHER" id="PTHR44688">
    <property type="entry name" value="DNA-BINDING TRANSCRIPTIONAL ACTIVATOR DEVR_DOSR"/>
    <property type="match status" value="1"/>
</dbReference>
<accession>A0A7X1B3R9</accession>
<evidence type="ECO:0000313" key="5">
    <source>
        <dbReference type="EMBL" id="MBC2605101.1"/>
    </source>
</evidence>
<dbReference type="Gene3D" id="1.10.10.10">
    <property type="entry name" value="Winged helix-like DNA-binding domain superfamily/Winged helix DNA-binding domain"/>
    <property type="match status" value="1"/>
</dbReference>
<evidence type="ECO:0000259" key="4">
    <source>
        <dbReference type="PROSITE" id="PS50043"/>
    </source>
</evidence>
<evidence type="ECO:0000256" key="2">
    <source>
        <dbReference type="ARBA" id="ARBA00023125"/>
    </source>
</evidence>
<dbReference type="PRINTS" id="PR00038">
    <property type="entry name" value="HTHLUXR"/>
</dbReference>
<evidence type="ECO:0000256" key="1">
    <source>
        <dbReference type="ARBA" id="ARBA00023015"/>
    </source>
</evidence>
<feature type="domain" description="HTH luxR-type" evidence="4">
    <location>
        <begin position="147"/>
        <end position="214"/>
    </location>
</feature>
<dbReference type="InterPro" id="IPR016032">
    <property type="entry name" value="Sig_transdc_resp-reg_C-effctor"/>
</dbReference>
<evidence type="ECO:0000313" key="6">
    <source>
        <dbReference type="Proteomes" id="UP000526501"/>
    </source>
</evidence>